<sequence length="536" mass="59268">MSAIEYDVVIVGSGFGGAVAACRFAEAGWRVLVLERGQRWTPDTYPRDDTDPWLWNQQDPQRFHGWADLRVFSNMSVVAAAGVGGGSLIYANVSVEAKPDAFERGWPPEITYDALKPYYERVGWMLSVQEVPDNQISERTRLLRDAADACGWGDRYRKLPLAVSFSPTYDPSLPDARDDRHSVRHVNVHGVSQGTCVHCGNCDIGCQVSAKNTLDLNYLAVAERHGAEILPLHVVQNLEPLGQGWRVHFNVIDPAAGSCIPGTVTAAKVILGAGSIGSTELLLRCRDEHRTLPNLSPRLGWGWAFNGDFVTPTFYRRRKISPSHGVTISAAIDLLDRTASGQSLFVEDGGVPDLARDFVRRRLQRSQGGVMRTFWRTFERHFDCDDPVDNMMPWFGQAVDPGDGRMRLGRCWFAPWRRELRLDWSYARSQPVVDAMIDAHRRLSAATGGEPFVPPTWSDFRKLITPHPLGGCNMGLTHADGVVNADGKVFGYDGLYVMDGAVVPRALGLNPSRTIAALAERNVAVLLGKTLEHPAK</sequence>
<evidence type="ECO:0000313" key="18">
    <source>
        <dbReference type="Proteomes" id="UP000217994"/>
    </source>
</evidence>
<evidence type="ECO:0000256" key="12">
    <source>
        <dbReference type="ARBA" id="ARBA00049645"/>
    </source>
</evidence>
<reference evidence="17 18" key="1">
    <citation type="submission" date="2017-01" db="EMBL/GenBank/DDBJ databases">
        <title>Whole-Genome Shotgun Sequencing of Two beta-Proteobacterial Species in Search of the Bulgecin Biosynthetic Cluster.</title>
        <authorList>
            <person name="Horsman M.E."/>
            <person name="Marous D.R."/>
            <person name="Li R."/>
            <person name="Oliver R.A."/>
            <person name="Byun B."/>
            <person name="Emrich S.J."/>
            <person name="Boggess B."/>
            <person name="Townsend C.A."/>
            <person name="Mobashery S."/>
        </authorList>
    </citation>
    <scope>NUCLEOTIDE SEQUENCE [LARGE SCALE GENOMIC DNA]</scope>
    <source>
        <strain evidence="17 18">ATCC 31433</strain>
    </source>
</reference>
<evidence type="ECO:0000256" key="3">
    <source>
        <dbReference type="ARBA" id="ARBA00022548"/>
    </source>
</evidence>
<evidence type="ECO:0000256" key="11">
    <source>
        <dbReference type="ARBA" id="ARBA00038856"/>
    </source>
</evidence>
<evidence type="ECO:0000256" key="6">
    <source>
        <dbReference type="ARBA" id="ARBA00023002"/>
    </source>
</evidence>
<dbReference type="AlphaFoldDB" id="A0A2A4EWG4"/>
<dbReference type="GO" id="GO:0016995">
    <property type="term" value="F:cholesterol oxidase activity"/>
    <property type="evidence" value="ECO:0007669"/>
    <property type="project" value="UniProtKB-EC"/>
</dbReference>
<evidence type="ECO:0000256" key="8">
    <source>
        <dbReference type="ARBA" id="ARBA00023166"/>
    </source>
</evidence>
<comment type="caution">
    <text evidence="17">The sequence shown here is derived from an EMBL/GenBank/DDBJ whole genome shotgun (WGS) entry which is preliminary data.</text>
</comment>
<evidence type="ECO:0000256" key="10">
    <source>
        <dbReference type="ARBA" id="ARBA00023235"/>
    </source>
</evidence>
<organism evidence="17 18">
    <name type="scientific">Burkholderia ubonensis subsp. mesacidophila</name>
    <dbReference type="NCBI Taxonomy" id="265293"/>
    <lineage>
        <taxon>Bacteria</taxon>
        <taxon>Pseudomonadati</taxon>
        <taxon>Pseudomonadota</taxon>
        <taxon>Betaproteobacteria</taxon>
        <taxon>Burkholderiales</taxon>
        <taxon>Burkholderiaceae</taxon>
        <taxon>Burkholderia</taxon>
        <taxon>Burkholderia cepacia complex</taxon>
    </lineage>
</organism>
<dbReference type="SUPFAM" id="SSF51905">
    <property type="entry name" value="FAD/NAD(P)-binding domain"/>
    <property type="match status" value="1"/>
</dbReference>
<comment type="similarity">
    <text evidence="2">Belongs to the GMC oxidoreductase family.</text>
</comment>
<gene>
    <name evidence="17" type="ORF">BZL54_32365</name>
</gene>
<dbReference type="GeneID" id="68999887"/>
<dbReference type="Proteomes" id="UP000217994">
    <property type="component" value="Unassembled WGS sequence"/>
</dbReference>
<dbReference type="Gene3D" id="3.50.50.60">
    <property type="entry name" value="FAD/NAD(P)-binding domain"/>
    <property type="match status" value="3"/>
</dbReference>
<evidence type="ECO:0000256" key="5">
    <source>
        <dbReference type="ARBA" id="ARBA00022827"/>
    </source>
</evidence>
<evidence type="ECO:0000256" key="13">
    <source>
        <dbReference type="ARBA" id="ARBA00049723"/>
    </source>
</evidence>
<dbReference type="Pfam" id="PF13450">
    <property type="entry name" value="NAD_binding_8"/>
    <property type="match status" value="1"/>
</dbReference>
<dbReference type="RefSeq" id="WP_084903081.1">
    <property type="nucleotide sequence ID" value="NZ_CP020737.1"/>
</dbReference>
<keyword evidence="3" id="KW-0153">Cholesterol metabolism</keyword>
<evidence type="ECO:0000256" key="1">
    <source>
        <dbReference type="ARBA" id="ARBA00001974"/>
    </source>
</evidence>
<dbReference type="GO" id="GO:0004769">
    <property type="term" value="F:steroid Delta-isomerase activity"/>
    <property type="evidence" value="ECO:0007669"/>
    <property type="project" value="UniProtKB-EC"/>
</dbReference>
<evidence type="ECO:0000256" key="15">
    <source>
        <dbReference type="ARBA" id="ARBA00049778"/>
    </source>
</evidence>
<dbReference type="EC" id="1.1.3.6" evidence="13"/>
<evidence type="ECO:0000256" key="4">
    <source>
        <dbReference type="ARBA" id="ARBA00022630"/>
    </source>
</evidence>
<evidence type="ECO:0000256" key="2">
    <source>
        <dbReference type="ARBA" id="ARBA00010790"/>
    </source>
</evidence>
<dbReference type="InterPro" id="IPR036188">
    <property type="entry name" value="FAD/NAD-bd_sf"/>
</dbReference>
<evidence type="ECO:0000256" key="14">
    <source>
        <dbReference type="ARBA" id="ARBA00049744"/>
    </source>
</evidence>
<keyword evidence="10" id="KW-0413">Isomerase</keyword>
<evidence type="ECO:0000313" key="17">
    <source>
        <dbReference type="EMBL" id="PCE24770.1"/>
    </source>
</evidence>
<evidence type="ECO:0000256" key="9">
    <source>
        <dbReference type="ARBA" id="ARBA00023221"/>
    </source>
</evidence>
<dbReference type="EC" id="5.3.3.1" evidence="11"/>
<dbReference type="InterPro" id="IPR007867">
    <property type="entry name" value="GMC_OxRtase_C"/>
</dbReference>
<comment type="pathway">
    <text evidence="12">Steroid metabolism; cholesterol degradation.</text>
</comment>
<proteinExistence type="inferred from homology"/>
<keyword evidence="4" id="KW-0285">Flavoprotein</keyword>
<keyword evidence="8" id="KW-1207">Sterol metabolism</keyword>
<comment type="cofactor">
    <cofactor evidence="1">
        <name>FAD</name>
        <dbReference type="ChEBI" id="CHEBI:57692"/>
    </cofactor>
</comment>
<dbReference type="EMBL" id="MTZU01000117">
    <property type="protein sequence ID" value="PCE24770.1"/>
    <property type="molecule type" value="Genomic_DNA"/>
</dbReference>
<evidence type="ECO:0000259" key="16">
    <source>
        <dbReference type="Pfam" id="PF05199"/>
    </source>
</evidence>
<dbReference type="InterPro" id="IPR052542">
    <property type="entry name" value="Cholesterol_Oxidase"/>
</dbReference>
<dbReference type="Pfam" id="PF05199">
    <property type="entry name" value="GMC_oxred_C"/>
    <property type="match status" value="1"/>
</dbReference>
<keyword evidence="6" id="KW-0560">Oxidoreductase</keyword>
<keyword evidence="5" id="KW-0274">FAD</keyword>
<dbReference type="PANTHER" id="PTHR47470:SF1">
    <property type="entry name" value="FAD-DEPENDENT OXIDOREDUCTASE 2 FAD BINDING DOMAIN-CONTAINING PROTEIN"/>
    <property type="match status" value="1"/>
</dbReference>
<keyword evidence="7" id="KW-0443">Lipid metabolism</keyword>
<evidence type="ECO:0000256" key="7">
    <source>
        <dbReference type="ARBA" id="ARBA00023098"/>
    </source>
</evidence>
<name>A0A2A4EWG4_9BURK</name>
<keyword evidence="9" id="KW-0753">Steroid metabolism</keyword>
<accession>A0A2A4EWG4</accession>
<protein>
    <recommendedName>
        <fullName evidence="14">Cholesterol oxidase</fullName>
        <ecNumber evidence="13">1.1.3.6</ecNumber>
        <ecNumber evidence="11">5.3.3.1</ecNumber>
    </recommendedName>
    <alternativeName>
        <fullName evidence="15">Cholesterol isomerase</fullName>
    </alternativeName>
</protein>
<dbReference type="GO" id="GO:0008203">
    <property type="term" value="P:cholesterol metabolic process"/>
    <property type="evidence" value="ECO:0007669"/>
    <property type="project" value="UniProtKB-KW"/>
</dbReference>
<dbReference type="PANTHER" id="PTHR47470">
    <property type="entry name" value="CHOLESTEROL OXIDASE"/>
    <property type="match status" value="1"/>
</dbReference>
<feature type="domain" description="Glucose-methanol-choline oxidoreductase C-terminal" evidence="16">
    <location>
        <begin position="462"/>
        <end position="519"/>
    </location>
</feature>